<dbReference type="SMART" id="SM00344">
    <property type="entry name" value="HTH_ASNC"/>
    <property type="match status" value="1"/>
</dbReference>
<dbReference type="OrthoDB" id="9813313at2"/>
<protein>
    <submittedName>
        <fullName evidence="5">Lrp/AsnC family transcriptional regulator</fullName>
    </submittedName>
</protein>
<dbReference type="GO" id="GO:0043200">
    <property type="term" value="P:response to amino acid"/>
    <property type="evidence" value="ECO:0007669"/>
    <property type="project" value="TreeGrafter"/>
</dbReference>
<dbReference type="InterPro" id="IPR036388">
    <property type="entry name" value="WH-like_DNA-bd_sf"/>
</dbReference>
<keyword evidence="1" id="KW-0805">Transcription regulation</keyword>
<dbReference type="PANTHER" id="PTHR30154:SF34">
    <property type="entry name" value="TRANSCRIPTIONAL REGULATOR AZLB"/>
    <property type="match status" value="1"/>
</dbReference>
<dbReference type="GO" id="GO:0005829">
    <property type="term" value="C:cytosol"/>
    <property type="evidence" value="ECO:0007669"/>
    <property type="project" value="TreeGrafter"/>
</dbReference>
<dbReference type="SUPFAM" id="SSF46785">
    <property type="entry name" value="Winged helix' DNA-binding domain"/>
    <property type="match status" value="1"/>
</dbReference>
<dbReference type="InterPro" id="IPR036390">
    <property type="entry name" value="WH_DNA-bd_sf"/>
</dbReference>
<dbReference type="PANTHER" id="PTHR30154">
    <property type="entry name" value="LEUCINE-RESPONSIVE REGULATORY PROTEIN"/>
    <property type="match status" value="1"/>
</dbReference>
<dbReference type="InterPro" id="IPR011008">
    <property type="entry name" value="Dimeric_a/b-barrel"/>
</dbReference>
<comment type="caution">
    <text evidence="5">The sequence shown here is derived from an EMBL/GenBank/DDBJ whole genome shotgun (WGS) entry which is preliminary data.</text>
</comment>
<dbReference type="InterPro" id="IPR019888">
    <property type="entry name" value="Tscrpt_reg_AsnC-like"/>
</dbReference>
<proteinExistence type="predicted"/>
<dbReference type="PROSITE" id="PS00519">
    <property type="entry name" value="HTH_ASNC_1"/>
    <property type="match status" value="1"/>
</dbReference>
<dbReference type="PROSITE" id="PS50956">
    <property type="entry name" value="HTH_ASNC_2"/>
    <property type="match status" value="1"/>
</dbReference>
<dbReference type="EMBL" id="VTTN01000003">
    <property type="protein sequence ID" value="KAA0596419.1"/>
    <property type="molecule type" value="Genomic_DNA"/>
</dbReference>
<keyword evidence="2" id="KW-0238">DNA-binding</keyword>
<dbReference type="Gene3D" id="3.30.70.920">
    <property type="match status" value="1"/>
</dbReference>
<dbReference type="CDD" id="cd00090">
    <property type="entry name" value="HTH_ARSR"/>
    <property type="match status" value="1"/>
</dbReference>
<dbReference type="GO" id="GO:0043565">
    <property type="term" value="F:sequence-specific DNA binding"/>
    <property type="evidence" value="ECO:0007669"/>
    <property type="project" value="InterPro"/>
</dbReference>
<evidence type="ECO:0000256" key="3">
    <source>
        <dbReference type="ARBA" id="ARBA00023163"/>
    </source>
</evidence>
<accession>A0A5A9GSV0</accession>
<evidence type="ECO:0000313" key="6">
    <source>
        <dbReference type="Proteomes" id="UP000324927"/>
    </source>
</evidence>
<dbReference type="SUPFAM" id="SSF54909">
    <property type="entry name" value="Dimeric alpha+beta barrel"/>
    <property type="match status" value="1"/>
</dbReference>
<dbReference type="InterPro" id="IPR019885">
    <property type="entry name" value="Tscrpt_reg_HTH_AsnC-type_CS"/>
</dbReference>
<dbReference type="Gene3D" id="1.10.10.10">
    <property type="entry name" value="Winged helix-like DNA-binding domain superfamily/Winged helix DNA-binding domain"/>
    <property type="match status" value="1"/>
</dbReference>
<dbReference type="InterPro" id="IPR011991">
    <property type="entry name" value="ArsR-like_HTH"/>
</dbReference>
<dbReference type="Proteomes" id="UP000324927">
    <property type="component" value="Unassembled WGS sequence"/>
</dbReference>
<evidence type="ECO:0000259" key="4">
    <source>
        <dbReference type="PROSITE" id="PS50956"/>
    </source>
</evidence>
<dbReference type="GO" id="GO:0006355">
    <property type="term" value="P:regulation of DNA-templated transcription"/>
    <property type="evidence" value="ECO:0007669"/>
    <property type="project" value="UniProtKB-ARBA"/>
</dbReference>
<evidence type="ECO:0000313" key="5">
    <source>
        <dbReference type="EMBL" id="KAA0596419.1"/>
    </source>
</evidence>
<organism evidence="5 6">
    <name type="scientific">Azospirillum lipoferum</name>
    <dbReference type="NCBI Taxonomy" id="193"/>
    <lineage>
        <taxon>Bacteria</taxon>
        <taxon>Pseudomonadati</taxon>
        <taxon>Pseudomonadota</taxon>
        <taxon>Alphaproteobacteria</taxon>
        <taxon>Rhodospirillales</taxon>
        <taxon>Azospirillaceae</taxon>
        <taxon>Azospirillum</taxon>
    </lineage>
</organism>
<reference evidence="5 6" key="1">
    <citation type="submission" date="2019-08" db="EMBL/GenBank/DDBJ databases">
        <authorList>
            <person name="Grouzdev D."/>
            <person name="Tikhonova E."/>
            <person name="Kravchenko I."/>
        </authorList>
    </citation>
    <scope>NUCLEOTIDE SEQUENCE [LARGE SCALE GENOMIC DNA]</scope>
    <source>
        <strain evidence="5 6">59b</strain>
    </source>
</reference>
<evidence type="ECO:0000256" key="2">
    <source>
        <dbReference type="ARBA" id="ARBA00023125"/>
    </source>
</evidence>
<sequence>MSAVLSEIDIRILVALQEDSRLTVQELADRVGTSPSSCWRRLKSLEETGVIRRYTALVDPKAASVGECVFAHVTLDHHSAETAAVFIDAVRRRPEVLECYAVSGDADYLLRVAVRAIADYNRFLEEFVFQLPFQVRIRSNFALKEIKFETALPLGMPPGGGA</sequence>
<feature type="domain" description="HTH asnC-type" evidence="4">
    <location>
        <begin position="5"/>
        <end position="66"/>
    </location>
</feature>
<dbReference type="PRINTS" id="PR00033">
    <property type="entry name" value="HTHASNC"/>
</dbReference>
<dbReference type="RefSeq" id="WP_149230933.1">
    <property type="nucleotide sequence ID" value="NZ_JALJXJ010000004.1"/>
</dbReference>
<dbReference type="InterPro" id="IPR019887">
    <property type="entry name" value="Tscrpt_reg_AsnC/Lrp_C"/>
</dbReference>
<name>A0A5A9GSV0_AZOLI</name>
<keyword evidence="6" id="KW-1185">Reference proteome</keyword>
<gene>
    <name evidence="5" type="ORF">FZ942_09855</name>
</gene>
<dbReference type="Pfam" id="PF01037">
    <property type="entry name" value="AsnC_trans_reg"/>
    <property type="match status" value="1"/>
</dbReference>
<dbReference type="InterPro" id="IPR000485">
    <property type="entry name" value="AsnC-type_HTH_dom"/>
</dbReference>
<evidence type="ECO:0000256" key="1">
    <source>
        <dbReference type="ARBA" id="ARBA00023015"/>
    </source>
</evidence>
<dbReference type="AlphaFoldDB" id="A0A5A9GSV0"/>
<dbReference type="Pfam" id="PF13412">
    <property type="entry name" value="HTH_24"/>
    <property type="match status" value="1"/>
</dbReference>
<keyword evidence="3" id="KW-0804">Transcription</keyword>